<sequence length="142" mass="15490">MRHNTIGPDQHRPRSFQVGTPLAGGGGEGVEVVRGAAGGAEGGSRLQTGDRRLPTVKEVRLPPTPPHFLILTLQQALSNPFHPLGAFQPRRGGHPRNSPTPLPHLNLITPTKLLRTSSQAQRLQKSTPLCQHREDHPHTTRM</sequence>
<gene>
    <name evidence="2" type="ORF">Cvel_13873</name>
</gene>
<organism evidence="2">
    <name type="scientific">Chromera velia CCMP2878</name>
    <dbReference type="NCBI Taxonomy" id="1169474"/>
    <lineage>
        <taxon>Eukaryota</taxon>
        <taxon>Sar</taxon>
        <taxon>Alveolata</taxon>
        <taxon>Colpodellida</taxon>
        <taxon>Chromeraceae</taxon>
        <taxon>Chromera</taxon>
    </lineage>
</organism>
<accession>A0A0G4IEW8</accession>
<name>A0A0G4IEW8_9ALVE</name>
<evidence type="ECO:0000313" key="2">
    <source>
        <dbReference type="EMBL" id="CEM55834.1"/>
    </source>
</evidence>
<feature type="region of interest" description="Disordered" evidence="1">
    <location>
        <begin position="118"/>
        <end position="142"/>
    </location>
</feature>
<feature type="compositionally biased region" description="Polar residues" evidence="1">
    <location>
        <begin position="118"/>
        <end position="129"/>
    </location>
</feature>
<reference evidence="2" key="1">
    <citation type="submission" date="2014-11" db="EMBL/GenBank/DDBJ databases">
        <authorList>
            <person name="Otto D Thomas"/>
            <person name="Naeem Raeece"/>
        </authorList>
    </citation>
    <scope>NUCLEOTIDE SEQUENCE</scope>
</reference>
<dbReference type="EMBL" id="CDMZ01005915">
    <property type="protein sequence ID" value="CEM55834.1"/>
    <property type="molecule type" value="Genomic_DNA"/>
</dbReference>
<feature type="region of interest" description="Disordered" evidence="1">
    <location>
        <begin position="1"/>
        <end position="27"/>
    </location>
</feature>
<protein>
    <submittedName>
        <fullName evidence="2">Uncharacterized protein</fullName>
    </submittedName>
</protein>
<dbReference type="AlphaFoldDB" id="A0A0G4IEW8"/>
<feature type="compositionally biased region" description="Basic and acidic residues" evidence="1">
    <location>
        <begin position="131"/>
        <end position="142"/>
    </location>
</feature>
<proteinExistence type="predicted"/>
<dbReference type="VEuPathDB" id="CryptoDB:Cvel_13873"/>
<evidence type="ECO:0000256" key="1">
    <source>
        <dbReference type="SAM" id="MobiDB-lite"/>
    </source>
</evidence>